<gene>
    <name evidence="2" type="ORF">J3U87_08075</name>
</gene>
<protein>
    <submittedName>
        <fullName evidence="2">Uncharacterized protein</fullName>
    </submittedName>
</protein>
<evidence type="ECO:0000313" key="3">
    <source>
        <dbReference type="Proteomes" id="UP000663929"/>
    </source>
</evidence>
<reference evidence="2" key="1">
    <citation type="submission" date="2021-03" db="EMBL/GenBank/DDBJ databases">
        <title>Acanthopleuribacteraceae sp. M133.</title>
        <authorList>
            <person name="Wang G."/>
        </authorList>
    </citation>
    <scope>NUCLEOTIDE SEQUENCE</scope>
    <source>
        <strain evidence="2">M133</strain>
    </source>
</reference>
<keyword evidence="3" id="KW-1185">Reference proteome</keyword>
<dbReference type="Proteomes" id="UP000663929">
    <property type="component" value="Chromosome"/>
</dbReference>
<accession>A0A8A4TR12</accession>
<name>A0A8A4TR12_SULCO</name>
<evidence type="ECO:0000256" key="1">
    <source>
        <dbReference type="SAM" id="MobiDB-lite"/>
    </source>
</evidence>
<organism evidence="2 3">
    <name type="scientific">Sulfidibacter corallicola</name>
    <dbReference type="NCBI Taxonomy" id="2818388"/>
    <lineage>
        <taxon>Bacteria</taxon>
        <taxon>Pseudomonadati</taxon>
        <taxon>Acidobacteriota</taxon>
        <taxon>Holophagae</taxon>
        <taxon>Acanthopleuribacterales</taxon>
        <taxon>Acanthopleuribacteraceae</taxon>
        <taxon>Sulfidibacter</taxon>
    </lineage>
</organism>
<dbReference type="AlphaFoldDB" id="A0A8A4TR12"/>
<evidence type="ECO:0000313" key="2">
    <source>
        <dbReference type="EMBL" id="QTD52416.1"/>
    </source>
</evidence>
<dbReference type="RefSeq" id="WP_237382524.1">
    <property type="nucleotide sequence ID" value="NZ_CP071793.1"/>
</dbReference>
<sequence>MSGTPRLGLIGRETAETLLEQACAGHSGAVARLARSVVRTLHGRQVGIPPAMAVELATLLALPGRELPRESPWYDVVARIDRELRVALPGRSQVSTHGHRAAVLLAAHPGYSLFRLALPLLRRCTAGLGHTLLFCDEPLPDTDGAQRLRDYQHALASHVKREIEDPATSGFWRDCAWNLARLDREAVSGKRPVLHLPYQDPIATTLSHRLTPLPLPEVKREPKSSMSRPGARLRATQARREGGINGIYVTRRAEEMGQVLFSEFLQHEMLRADRLLNTGYLVHRREPKRRRMRHMFLATVVPAVAGTRVHLDFIKTCWLEAVARMVHQLVLNGLGRSEVRFIEGDRFGRCRQRHLGMNENESSRWADAPDFAAFRRQLLTGGGWGSFLFDSHQPFAAVPAPELGRAMGNPTGFSNWLARLWLSQRDQGAAFDAGARSIGPPGPGVSPAEHSSTDRPRNGRSLSGAASSGRHGGPPTGPPTGPSRLDLSLYAAAHVLVFLPLSWREHPDISWQAALARALGFAGHPRRRLSICWVPDRLDEPTGWIYQARGEGLVLGARKEGFDPRGLAGQLVGAWLHQWRTEVARG</sequence>
<proteinExistence type="predicted"/>
<dbReference type="KEGG" id="scor:J3U87_08075"/>
<dbReference type="EMBL" id="CP071793">
    <property type="protein sequence ID" value="QTD52416.1"/>
    <property type="molecule type" value="Genomic_DNA"/>
</dbReference>
<feature type="region of interest" description="Disordered" evidence="1">
    <location>
        <begin position="216"/>
        <end position="236"/>
    </location>
</feature>
<feature type="compositionally biased region" description="Low complexity" evidence="1">
    <location>
        <begin position="459"/>
        <end position="469"/>
    </location>
</feature>
<feature type="region of interest" description="Disordered" evidence="1">
    <location>
        <begin position="432"/>
        <end position="484"/>
    </location>
</feature>